<feature type="transmembrane region" description="Helical" evidence="1">
    <location>
        <begin position="287"/>
        <end position="306"/>
    </location>
</feature>
<dbReference type="InParanoid" id="A0A545AY13"/>
<dbReference type="RefSeq" id="WP_142703634.1">
    <property type="nucleotide sequence ID" value="NZ_VIRS01000003.1"/>
</dbReference>
<dbReference type="OrthoDB" id="2014935at2"/>
<feature type="transmembrane region" description="Helical" evidence="1">
    <location>
        <begin position="453"/>
        <end position="478"/>
    </location>
</feature>
<feature type="transmembrane region" description="Helical" evidence="1">
    <location>
        <begin position="386"/>
        <end position="408"/>
    </location>
</feature>
<protein>
    <submittedName>
        <fullName evidence="2">ABC transporter permease</fullName>
    </submittedName>
</protein>
<keyword evidence="1" id="KW-0812">Transmembrane</keyword>
<feature type="transmembrane region" description="Helical" evidence="1">
    <location>
        <begin position="152"/>
        <end position="177"/>
    </location>
</feature>
<comment type="caution">
    <text evidence="2">The sequence shown here is derived from an EMBL/GenBank/DDBJ whole genome shotgun (WGS) entry which is preliminary data.</text>
</comment>
<feature type="transmembrane region" description="Helical" evidence="1">
    <location>
        <begin position="231"/>
        <end position="252"/>
    </location>
</feature>
<sequence length="523" mass="53480">MFAGTGALLRLALRLDRVRLPIWVLVLAVLPASTAAQYMQLYPTDADIRDVSGILANPALEAINGSLFSVTLGGLTAWKIGATEFVLVALMSLLTVVRHTRTEEETGRLELVGSAATGRYAPLTAAVLTAAVANAAATLLVFAFLAATGLPVAGSLAFGLATGSAGLVFAAVAAVAAQLVGAGRSATGIASAVLGAAYLLRALGDTGPTWLSWLSPIGWAMRTRSYAGERWWVLGLSLVVAVLFGAGAYALVARRDLGASLLPERAAPADGALGSVFGLAWRLQRGVLLGWVVAMVFAGGVLGGAANGLSESLDSNSNISDVLSRLGGHQGVTDAYLAAVFGIVGLTIAAYTVQAVLRLHTEEAAQRVEPLLATPVGRLRWALGHLAFAVLGTPLLLLVAGVSGGLVYGLETSDVSGQVPRLTEAALVQTPAAWVLAGFGALLFGLAPRASALTWAGLIACFVLLELGALLGLSQWLIDASPFAHVPKLPGDAVRAAPLVWLTVIAAALAGAGLAGFRRRDVG</sequence>
<feature type="transmembrane region" description="Helical" evidence="1">
    <location>
        <begin position="335"/>
        <end position="357"/>
    </location>
</feature>
<gene>
    <name evidence="2" type="ORF">FL583_05540</name>
</gene>
<feature type="transmembrane region" description="Helical" evidence="1">
    <location>
        <begin position="20"/>
        <end position="39"/>
    </location>
</feature>
<feature type="transmembrane region" description="Helical" evidence="1">
    <location>
        <begin position="498"/>
        <end position="517"/>
    </location>
</feature>
<reference evidence="2 3" key="1">
    <citation type="submission" date="2019-07" db="EMBL/GenBank/DDBJ databases">
        <title>Cryptosporangium phraense sp. nov., isolated from plant litter.</title>
        <authorList>
            <person name="Suriyachadkun C."/>
        </authorList>
    </citation>
    <scope>NUCLEOTIDE SEQUENCE [LARGE SCALE GENOMIC DNA]</scope>
    <source>
        <strain evidence="2 3">A-T 5661</strain>
    </source>
</reference>
<keyword evidence="1" id="KW-0472">Membrane</keyword>
<keyword evidence="1" id="KW-1133">Transmembrane helix</keyword>
<evidence type="ECO:0000313" key="3">
    <source>
        <dbReference type="Proteomes" id="UP000317982"/>
    </source>
</evidence>
<name>A0A545AY13_9ACTN</name>
<dbReference type="Proteomes" id="UP000317982">
    <property type="component" value="Unassembled WGS sequence"/>
</dbReference>
<evidence type="ECO:0000256" key="1">
    <source>
        <dbReference type="SAM" id="Phobius"/>
    </source>
</evidence>
<organism evidence="2 3">
    <name type="scientific">Cryptosporangium phraense</name>
    <dbReference type="NCBI Taxonomy" id="2593070"/>
    <lineage>
        <taxon>Bacteria</taxon>
        <taxon>Bacillati</taxon>
        <taxon>Actinomycetota</taxon>
        <taxon>Actinomycetes</taxon>
        <taxon>Cryptosporangiales</taxon>
        <taxon>Cryptosporangiaceae</taxon>
        <taxon>Cryptosporangium</taxon>
    </lineage>
</organism>
<feature type="transmembrane region" description="Helical" evidence="1">
    <location>
        <begin position="77"/>
        <end position="99"/>
    </location>
</feature>
<feature type="transmembrane region" description="Helical" evidence="1">
    <location>
        <begin position="189"/>
        <end position="211"/>
    </location>
</feature>
<keyword evidence="3" id="KW-1185">Reference proteome</keyword>
<dbReference type="AlphaFoldDB" id="A0A545AY13"/>
<accession>A0A545AY13</accession>
<proteinExistence type="predicted"/>
<dbReference type="EMBL" id="VIRS01000003">
    <property type="protein sequence ID" value="TQS46227.1"/>
    <property type="molecule type" value="Genomic_DNA"/>
</dbReference>
<feature type="transmembrane region" description="Helical" evidence="1">
    <location>
        <begin position="120"/>
        <end position="146"/>
    </location>
</feature>
<feature type="transmembrane region" description="Helical" evidence="1">
    <location>
        <begin position="428"/>
        <end position="446"/>
    </location>
</feature>
<evidence type="ECO:0000313" key="2">
    <source>
        <dbReference type="EMBL" id="TQS46227.1"/>
    </source>
</evidence>